<comment type="catalytic activity">
    <reaction evidence="1 6">
        <text>Hydrolysis of terminal, non-reducing alpha-D-galactose residues in alpha-D-galactosides, including galactose oligosaccharides, galactomannans and galactolipids.</text>
        <dbReference type="EC" id="3.2.1.22"/>
    </reaction>
</comment>
<proteinExistence type="inferred from homology"/>
<dbReference type="PANTHER" id="PTHR11452:SF75">
    <property type="entry name" value="ALPHA-GALACTOSIDASE MEL1"/>
    <property type="match status" value="1"/>
</dbReference>
<accession>A0A9N8WKR0</accession>
<keyword evidence="4 6" id="KW-0378">Hydrolase</keyword>
<name>A0A9N8WKR0_9GLOM</name>
<dbReference type="InterPro" id="IPR013785">
    <property type="entry name" value="Aldolase_TIM"/>
</dbReference>
<comment type="similarity">
    <text evidence="2 6">Belongs to the glycosyl hydrolase 27 family.</text>
</comment>
<dbReference type="InterPro" id="IPR002241">
    <property type="entry name" value="Glyco_hydro_27"/>
</dbReference>
<dbReference type="GO" id="GO:0004557">
    <property type="term" value="F:alpha-galactosidase activity"/>
    <property type="evidence" value="ECO:0007669"/>
    <property type="project" value="UniProtKB-EC"/>
</dbReference>
<keyword evidence="8" id="KW-1185">Reference proteome</keyword>
<protein>
    <recommendedName>
        <fullName evidence="3 6">Alpha-galactosidase</fullName>
        <ecNumber evidence="3 6">3.2.1.22</ecNumber>
    </recommendedName>
    <alternativeName>
        <fullName evidence="6">Melibiase</fullName>
    </alternativeName>
</protein>
<dbReference type="EMBL" id="CAJVPY010000707">
    <property type="protein sequence ID" value="CAG8488116.1"/>
    <property type="molecule type" value="Genomic_DNA"/>
</dbReference>
<dbReference type="Gene3D" id="3.20.20.70">
    <property type="entry name" value="Aldolase class I"/>
    <property type="match status" value="1"/>
</dbReference>
<dbReference type="SUPFAM" id="SSF51445">
    <property type="entry name" value="(Trans)glycosidases"/>
    <property type="match status" value="1"/>
</dbReference>
<dbReference type="InterPro" id="IPR017853">
    <property type="entry name" value="GH"/>
</dbReference>
<evidence type="ECO:0000313" key="8">
    <source>
        <dbReference type="Proteomes" id="UP000789405"/>
    </source>
</evidence>
<sequence>MIIASVKEDLNKNVIKQSDPWLWGTGIGNSWRTSVNINGFWTSRLSIIDSQVRITQYGGPGGWNDPDMLAVGFDVIPPIEQITHYAFWAALKVSLILGCDVDHSPFQNTAVNISEHGVEFKKLTGGTKTSSARPCLDYSLRKH</sequence>
<evidence type="ECO:0000256" key="2">
    <source>
        <dbReference type="ARBA" id="ARBA00009743"/>
    </source>
</evidence>
<evidence type="ECO:0000256" key="6">
    <source>
        <dbReference type="RuleBase" id="RU361168"/>
    </source>
</evidence>
<dbReference type="EC" id="3.2.1.22" evidence="3 6"/>
<keyword evidence="5 6" id="KW-0326">Glycosidase</keyword>
<evidence type="ECO:0000313" key="7">
    <source>
        <dbReference type="EMBL" id="CAG8488116.1"/>
    </source>
</evidence>
<evidence type="ECO:0000256" key="5">
    <source>
        <dbReference type="ARBA" id="ARBA00023295"/>
    </source>
</evidence>
<evidence type="ECO:0000256" key="3">
    <source>
        <dbReference type="ARBA" id="ARBA00012755"/>
    </source>
</evidence>
<dbReference type="AlphaFoldDB" id="A0A9N8WKR0"/>
<comment type="caution">
    <text evidence="7">The sequence shown here is derived from an EMBL/GenBank/DDBJ whole genome shotgun (WGS) entry which is preliminary data.</text>
</comment>
<dbReference type="Proteomes" id="UP000789405">
    <property type="component" value="Unassembled WGS sequence"/>
</dbReference>
<dbReference type="GO" id="GO:0005975">
    <property type="term" value="P:carbohydrate metabolic process"/>
    <property type="evidence" value="ECO:0007669"/>
    <property type="project" value="InterPro"/>
</dbReference>
<organism evidence="7 8">
    <name type="scientific">Dentiscutata erythropus</name>
    <dbReference type="NCBI Taxonomy" id="1348616"/>
    <lineage>
        <taxon>Eukaryota</taxon>
        <taxon>Fungi</taxon>
        <taxon>Fungi incertae sedis</taxon>
        <taxon>Mucoromycota</taxon>
        <taxon>Glomeromycotina</taxon>
        <taxon>Glomeromycetes</taxon>
        <taxon>Diversisporales</taxon>
        <taxon>Gigasporaceae</taxon>
        <taxon>Dentiscutata</taxon>
    </lineage>
</organism>
<dbReference type="PRINTS" id="PR00740">
    <property type="entry name" value="GLHYDRLASE27"/>
</dbReference>
<dbReference type="PANTHER" id="PTHR11452">
    <property type="entry name" value="ALPHA-GALACTOSIDASE/ALPHA-N-ACETYLGALACTOSAMINIDASE"/>
    <property type="match status" value="1"/>
</dbReference>
<keyword evidence="6" id="KW-1015">Disulfide bond</keyword>
<evidence type="ECO:0000256" key="4">
    <source>
        <dbReference type="ARBA" id="ARBA00022801"/>
    </source>
</evidence>
<gene>
    <name evidence="7" type="ORF">DERYTH_LOCUS2273</name>
</gene>
<evidence type="ECO:0000256" key="1">
    <source>
        <dbReference type="ARBA" id="ARBA00001255"/>
    </source>
</evidence>
<reference evidence="7" key="1">
    <citation type="submission" date="2021-06" db="EMBL/GenBank/DDBJ databases">
        <authorList>
            <person name="Kallberg Y."/>
            <person name="Tangrot J."/>
            <person name="Rosling A."/>
        </authorList>
    </citation>
    <scope>NUCLEOTIDE SEQUENCE</scope>
    <source>
        <strain evidence="7">MA453B</strain>
    </source>
</reference>
<dbReference type="OrthoDB" id="5795902at2759"/>
<dbReference type="Pfam" id="PF16499">
    <property type="entry name" value="Melibiase_2"/>
    <property type="match status" value="1"/>
</dbReference>